<dbReference type="InterPro" id="IPR001279">
    <property type="entry name" value="Metallo-B-lactamas"/>
</dbReference>
<protein>
    <recommendedName>
        <fullName evidence="2">Metallo-beta-lactamase domain-containing protein</fullName>
    </recommendedName>
</protein>
<feature type="region of interest" description="Disordered" evidence="1">
    <location>
        <begin position="347"/>
        <end position="369"/>
    </location>
</feature>
<feature type="domain" description="Metallo-beta-lactamase" evidence="2">
    <location>
        <begin position="72"/>
        <end position="230"/>
    </location>
</feature>
<keyword evidence="4" id="KW-1185">Reference proteome</keyword>
<dbReference type="EMBL" id="DS178289">
    <property type="protein sequence ID" value="EFP84119.1"/>
    <property type="molecule type" value="Genomic_DNA"/>
</dbReference>
<dbReference type="VEuPathDB" id="FungiDB:PGTG_10497"/>
<gene>
    <name evidence="3" type="ORF">PGTG_10497</name>
</gene>
<reference key="1">
    <citation type="submission" date="2007-01" db="EMBL/GenBank/DDBJ databases">
        <title>The Genome Sequence of Puccinia graminis f. sp. tritici Strain CRL 75-36-700-3.</title>
        <authorList>
            <consortium name="The Broad Institute Genome Sequencing Platform"/>
            <person name="Birren B."/>
            <person name="Lander E."/>
            <person name="Galagan J."/>
            <person name="Nusbaum C."/>
            <person name="Devon K."/>
            <person name="Cuomo C."/>
            <person name="Jaffe D."/>
            <person name="Butler J."/>
            <person name="Alvarez P."/>
            <person name="Gnerre S."/>
            <person name="Grabherr M."/>
            <person name="Mauceli E."/>
            <person name="Brockman W."/>
            <person name="Young S."/>
            <person name="LaButti K."/>
            <person name="Sykes S."/>
            <person name="DeCaprio D."/>
            <person name="Crawford M."/>
            <person name="Koehrsen M."/>
            <person name="Engels R."/>
            <person name="Montgomery P."/>
            <person name="Pearson M."/>
            <person name="Howarth C."/>
            <person name="Larson L."/>
            <person name="White J."/>
            <person name="Zeng Q."/>
            <person name="Kodira C."/>
            <person name="Yandava C."/>
            <person name="Alvarado L."/>
            <person name="O'Leary S."/>
            <person name="Szabo L."/>
            <person name="Dean R."/>
            <person name="Schein J."/>
        </authorList>
    </citation>
    <scope>NUCLEOTIDE SEQUENCE</scope>
    <source>
        <strain>CRL 75-36-700-3</strain>
    </source>
</reference>
<dbReference type="GeneID" id="10545217"/>
<evidence type="ECO:0000313" key="3">
    <source>
        <dbReference type="EMBL" id="EFP84119.1"/>
    </source>
</evidence>
<feature type="compositionally biased region" description="Polar residues" evidence="1">
    <location>
        <begin position="246"/>
        <end position="258"/>
    </location>
</feature>
<accession>E3KIJ4</accession>
<evidence type="ECO:0000313" key="4">
    <source>
        <dbReference type="Proteomes" id="UP000008783"/>
    </source>
</evidence>
<dbReference type="Pfam" id="PF12706">
    <property type="entry name" value="Lactamase_B_2"/>
    <property type="match status" value="1"/>
</dbReference>
<dbReference type="OMA" id="CGPDFRQ"/>
<sequence length="412" mass="44546">MGSTKFDVIILGSGTSSQVPVISCLVAKPPSKGCECCLSTLAADGSGRKNVRRNTSAIVRFQSNQNPERPSTILIDVGKSFCEAAREHFPKHGLDIIDAVFLTHPHADAINGLDDLRAWTLGAVIQATIPIYCNQTTFDEVAKIFPYMVNPGGGTGGGDVPAFQWHIIESDIPFELLGVQVSPLKVHHGCYFNTSGHPSSPYECLAFLFDQTFCYMSDVSSIPESTWTALGCPPNAPTIRRSMSNLTTKSFDSDNPSVSTTSSRLGSLHSSASSVSDCEGPPAGLPLLIVDTMRLKPHISHFGIADAVETAVKLRAHRTYILGFTHGVTHECWQAACELISDTSNTANQSAMNSSPDLEDATDHGDDPRRFSQQALALCKDHIRETPLWIRPAFDGLVITTDGVKTEDNFHT</sequence>
<evidence type="ECO:0000256" key="1">
    <source>
        <dbReference type="SAM" id="MobiDB-lite"/>
    </source>
</evidence>
<dbReference type="SUPFAM" id="SSF56281">
    <property type="entry name" value="Metallo-hydrolase/oxidoreductase"/>
    <property type="match status" value="1"/>
</dbReference>
<feature type="compositionally biased region" description="Polar residues" evidence="1">
    <location>
        <begin position="347"/>
        <end position="356"/>
    </location>
</feature>
<dbReference type="PANTHER" id="PTHR42663:SF6">
    <property type="entry name" value="HYDROLASE C777.06C-RELATED"/>
    <property type="match status" value="1"/>
</dbReference>
<dbReference type="Proteomes" id="UP000008783">
    <property type="component" value="Unassembled WGS sequence"/>
</dbReference>
<dbReference type="eggNOG" id="ENOG502QWBK">
    <property type="taxonomic scope" value="Eukaryota"/>
</dbReference>
<dbReference type="CDD" id="cd16279">
    <property type="entry name" value="metallo-hydrolase-like_MBL-fold"/>
    <property type="match status" value="1"/>
</dbReference>
<reference evidence="4" key="2">
    <citation type="journal article" date="2011" name="Proc. Natl. Acad. Sci. U.S.A.">
        <title>Obligate biotrophy features unraveled by the genomic analysis of rust fungi.</title>
        <authorList>
            <person name="Duplessis S."/>
            <person name="Cuomo C.A."/>
            <person name="Lin Y.-C."/>
            <person name="Aerts A."/>
            <person name="Tisserant E."/>
            <person name="Veneault-Fourrey C."/>
            <person name="Joly D.L."/>
            <person name="Hacquard S."/>
            <person name="Amselem J."/>
            <person name="Cantarel B.L."/>
            <person name="Chiu R."/>
            <person name="Coutinho P.M."/>
            <person name="Feau N."/>
            <person name="Field M."/>
            <person name="Frey P."/>
            <person name="Gelhaye E."/>
            <person name="Goldberg J."/>
            <person name="Grabherr M.G."/>
            <person name="Kodira C.D."/>
            <person name="Kohler A."/>
            <person name="Kuees U."/>
            <person name="Lindquist E.A."/>
            <person name="Lucas S.M."/>
            <person name="Mago R."/>
            <person name="Mauceli E."/>
            <person name="Morin E."/>
            <person name="Murat C."/>
            <person name="Pangilinan J.L."/>
            <person name="Park R."/>
            <person name="Pearson M."/>
            <person name="Quesneville H."/>
            <person name="Rouhier N."/>
            <person name="Sakthikumar S."/>
            <person name="Salamov A.A."/>
            <person name="Schmutz J."/>
            <person name="Selles B."/>
            <person name="Shapiro H."/>
            <person name="Tanguay P."/>
            <person name="Tuskan G.A."/>
            <person name="Henrissat B."/>
            <person name="Van de Peer Y."/>
            <person name="Rouze P."/>
            <person name="Ellis J.G."/>
            <person name="Dodds P.N."/>
            <person name="Schein J.E."/>
            <person name="Zhong S."/>
            <person name="Hamelin R.C."/>
            <person name="Grigoriev I.V."/>
            <person name="Szabo L.J."/>
            <person name="Martin F."/>
        </authorList>
    </citation>
    <scope>NUCLEOTIDE SEQUENCE [LARGE SCALE GENOMIC DNA]</scope>
    <source>
        <strain evidence="4">CRL 75-36-700-3 / race SCCL</strain>
    </source>
</reference>
<dbReference type="STRING" id="418459.E3KIJ4"/>
<dbReference type="AlphaFoldDB" id="E3KIJ4"/>
<dbReference type="KEGG" id="pgr:PGTG_10497"/>
<dbReference type="RefSeq" id="XP_003328538.1">
    <property type="nucleotide sequence ID" value="XM_003328490.2"/>
</dbReference>
<dbReference type="PANTHER" id="PTHR42663">
    <property type="entry name" value="HYDROLASE C777.06C-RELATED-RELATED"/>
    <property type="match status" value="1"/>
</dbReference>
<dbReference type="InterPro" id="IPR036866">
    <property type="entry name" value="RibonucZ/Hydroxyglut_hydro"/>
</dbReference>
<dbReference type="HOGENOM" id="CLU_044538_1_2_1"/>
<organism evidence="3 4">
    <name type="scientific">Puccinia graminis f. sp. tritici (strain CRL 75-36-700-3 / race SCCL)</name>
    <name type="common">Black stem rust fungus</name>
    <dbReference type="NCBI Taxonomy" id="418459"/>
    <lineage>
        <taxon>Eukaryota</taxon>
        <taxon>Fungi</taxon>
        <taxon>Dikarya</taxon>
        <taxon>Basidiomycota</taxon>
        <taxon>Pucciniomycotina</taxon>
        <taxon>Pucciniomycetes</taxon>
        <taxon>Pucciniales</taxon>
        <taxon>Pucciniaceae</taxon>
        <taxon>Puccinia</taxon>
    </lineage>
</organism>
<proteinExistence type="predicted"/>
<dbReference type="OrthoDB" id="341300at2759"/>
<evidence type="ECO:0000259" key="2">
    <source>
        <dbReference type="Pfam" id="PF12706"/>
    </source>
</evidence>
<name>E3KIJ4_PUCGT</name>
<dbReference type="InParanoid" id="E3KIJ4"/>
<dbReference type="Gene3D" id="3.60.15.10">
    <property type="entry name" value="Ribonuclease Z/Hydroxyacylglutathione hydrolase-like"/>
    <property type="match status" value="1"/>
</dbReference>
<dbReference type="FunCoup" id="E3KIJ4">
    <property type="interactions" value="3"/>
</dbReference>
<feature type="region of interest" description="Disordered" evidence="1">
    <location>
        <begin position="246"/>
        <end position="266"/>
    </location>
</feature>